<name>A0AAD7BST8_MYCRO</name>
<organism evidence="2 3">
    <name type="scientific">Mycena rosella</name>
    <name type="common">Pink bonnet</name>
    <name type="synonym">Agaricus rosellus</name>
    <dbReference type="NCBI Taxonomy" id="1033263"/>
    <lineage>
        <taxon>Eukaryota</taxon>
        <taxon>Fungi</taxon>
        <taxon>Dikarya</taxon>
        <taxon>Basidiomycota</taxon>
        <taxon>Agaricomycotina</taxon>
        <taxon>Agaricomycetes</taxon>
        <taxon>Agaricomycetidae</taxon>
        <taxon>Agaricales</taxon>
        <taxon>Marasmiineae</taxon>
        <taxon>Mycenaceae</taxon>
        <taxon>Mycena</taxon>
    </lineage>
</organism>
<feature type="region of interest" description="Disordered" evidence="1">
    <location>
        <begin position="50"/>
        <end position="238"/>
    </location>
</feature>
<evidence type="ECO:0000313" key="3">
    <source>
        <dbReference type="Proteomes" id="UP001221757"/>
    </source>
</evidence>
<protein>
    <submittedName>
        <fullName evidence="2">Uncharacterized protein</fullName>
    </submittedName>
</protein>
<feature type="compositionally biased region" description="Basic and acidic residues" evidence="1">
    <location>
        <begin position="191"/>
        <end position="202"/>
    </location>
</feature>
<proteinExistence type="predicted"/>
<reference evidence="2" key="1">
    <citation type="submission" date="2023-03" db="EMBL/GenBank/DDBJ databases">
        <title>Massive genome expansion in bonnet fungi (Mycena s.s.) driven by repeated elements and novel gene families across ecological guilds.</title>
        <authorList>
            <consortium name="Lawrence Berkeley National Laboratory"/>
            <person name="Harder C.B."/>
            <person name="Miyauchi S."/>
            <person name="Viragh M."/>
            <person name="Kuo A."/>
            <person name="Thoen E."/>
            <person name="Andreopoulos B."/>
            <person name="Lu D."/>
            <person name="Skrede I."/>
            <person name="Drula E."/>
            <person name="Henrissat B."/>
            <person name="Morin E."/>
            <person name="Kohler A."/>
            <person name="Barry K."/>
            <person name="LaButti K."/>
            <person name="Morin E."/>
            <person name="Salamov A."/>
            <person name="Lipzen A."/>
            <person name="Mereny Z."/>
            <person name="Hegedus B."/>
            <person name="Baldrian P."/>
            <person name="Stursova M."/>
            <person name="Weitz H."/>
            <person name="Taylor A."/>
            <person name="Grigoriev I.V."/>
            <person name="Nagy L.G."/>
            <person name="Martin F."/>
            <person name="Kauserud H."/>
        </authorList>
    </citation>
    <scope>NUCLEOTIDE SEQUENCE</scope>
    <source>
        <strain evidence="2">CBHHK067</strain>
    </source>
</reference>
<dbReference type="EMBL" id="JARKIE010000523">
    <property type="protein sequence ID" value="KAJ7629930.1"/>
    <property type="molecule type" value="Genomic_DNA"/>
</dbReference>
<feature type="compositionally biased region" description="Basic residues" evidence="1">
    <location>
        <begin position="143"/>
        <end position="152"/>
    </location>
</feature>
<sequence length="337" mass="36032">MSPWENFQPAGLETRALNNLYHHLLDDQEDPEKEGLLTFFVPGELDHTERLSAKVRKEHEEATRREKAANKKKAKKGSTVKAPGPTIDFALGGGKITSPPGSCPTTPVSSPRSPLHSPAPAILPSSSTPPSTGGEEGGAKVIFGKKKSKKRKTPDGKDGEGSNGDAVDGEPAPKKKRRGGKNTRLAANHVESVKDGETEKGKPPKLPKLTGGAGNVGNTSKKWKADEAAEGSGSKAKKATLTVEGPVPTRRMMRSSGETPLASQLDPDDELGRVVKDWWYTIVRRLCRIFFRCSPLLLLALATTGAAGLPEGDFDIRRIPEIGLATAERACSRTRPG</sequence>
<dbReference type="AlphaFoldDB" id="A0AAD7BST8"/>
<comment type="caution">
    <text evidence="2">The sequence shown here is derived from an EMBL/GenBank/DDBJ whole genome shotgun (WGS) entry which is preliminary data.</text>
</comment>
<evidence type="ECO:0000313" key="2">
    <source>
        <dbReference type="EMBL" id="KAJ7629930.1"/>
    </source>
</evidence>
<feature type="compositionally biased region" description="Basic and acidic residues" evidence="1">
    <location>
        <begin position="50"/>
        <end position="69"/>
    </location>
</feature>
<gene>
    <name evidence="2" type="ORF">B0H17DRAFT_1217953</name>
</gene>
<evidence type="ECO:0000256" key="1">
    <source>
        <dbReference type="SAM" id="MobiDB-lite"/>
    </source>
</evidence>
<accession>A0AAD7BST8</accession>
<feature type="compositionally biased region" description="Polar residues" evidence="1">
    <location>
        <begin position="99"/>
        <end position="112"/>
    </location>
</feature>
<keyword evidence="3" id="KW-1185">Reference proteome</keyword>
<feature type="compositionally biased region" description="Low complexity" evidence="1">
    <location>
        <begin position="113"/>
        <end position="132"/>
    </location>
</feature>
<dbReference type="Proteomes" id="UP001221757">
    <property type="component" value="Unassembled WGS sequence"/>
</dbReference>